<dbReference type="GeneID" id="104759697"/>
<dbReference type="Proteomes" id="UP000694864">
    <property type="component" value="Chromosome 17"/>
</dbReference>
<dbReference type="InterPro" id="IPR001810">
    <property type="entry name" value="F-box_dom"/>
</dbReference>
<dbReference type="PANTHER" id="PTHR31111:SF111">
    <property type="entry name" value="F-BOX DOMAIN-CONTAINING PROTEIN"/>
    <property type="match status" value="1"/>
</dbReference>
<evidence type="ECO:0000259" key="2">
    <source>
        <dbReference type="Pfam" id="PF08268"/>
    </source>
</evidence>
<dbReference type="PANTHER" id="PTHR31111">
    <property type="entry name" value="BNAA05G37150D PROTEIN-RELATED"/>
    <property type="match status" value="1"/>
</dbReference>
<sequence length="436" mass="49529">MVSANSIVKGYKNQTSFTNRVESRVCLGDAMKRNEEEDEKDTNPSKSAFDSLSLDLQMAILTRVRAKTLMNSRCVSKTWSSIIGSQKFIDSFFAMSSKQSRFIVALSNGVFTTPEQKLTFFFSFQHDEGEKHQSSFLVPSFEMAIPTTFAYYRQFLASLHGILAVKANSWMMMCNPSMEQVVKLPAGGPIASFVGYDPIDDQFKALSCSSRNLNDYIGNLEHKVLTVGSGQGWRPIKGTTLPYRTSSASVCINGFLYYVAFFTQTTGQAFVRFDVRSEKLSFIKVPSDVVLSGDESVFLEYKGKLASIVRHPYARFTSFYLWILEDAEKPEWSKQTCVIPSSVWDDIECGEISFPGTNKAGEIIIAPTKLSRNVRPFYIFYYYVETQNIRRVRLLGIGDSEEFRRSYGFHDRPEDYFVLIAHQHVESLGFFKYPLI</sequence>
<organism evidence="3 4">
    <name type="scientific">Camelina sativa</name>
    <name type="common">False flax</name>
    <name type="synonym">Myagrum sativum</name>
    <dbReference type="NCBI Taxonomy" id="90675"/>
    <lineage>
        <taxon>Eukaryota</taxon>
        <taxon>Viridiplantae</taxon>
        <taxon>Streptophyta</taxon>
        <taxon>Embryophyta</taxon>
        <taxon>Tracheophyta</taxon>
        <taxon>Spermatophyta</taxon>
        <taxon>Magnoliopsida</taxon>
        <taxon>eudicotyledons</taxon>
        <taxon>Gunneridae</taxon>
        <taxon>Pentapetalae</taxon>
        <taxon>rosids</taxon>
        <taxon>malvids</taxon>
        <taxon>Brassicales</taxon>
        <taxon>Brassicaceae</taxon>
        <taxon>Camelineae</taxon>
        <taxon>Camelina</taxon>
    </lineage>
</organism>
<gene>
    <name evidence="4" type="primary">LOC104759697</name>
</gene>
<proteinExistence type="predicted"/>
<dbReference type="InterPro" id="IPR036047">
    <property type="entry name" value="F-box-like_dom_sf"/>
</dbReference>
<reference evidence="3" key="1">
    <citation type="journal article" date="2014" name="Nat. Commun.">
        <title>The emerging biofuel crop Camelina sativa retains a highly undifferentiated hexaploid genome structure.</title>
        <authorList>
            <person name="Kagale S."/>
            <person name="Koh C."/>
            <person name="Nixon J."/>
            <person name="Bollina V."/>
            <person name="Clarke W.E."/>
            <person name="Tuteja R."/>
            <person name="Spillane C."/>
            <person name="Robinson S.J."/>
            <person name="Links M.G."/>
            <person name="Clarke C."/>
            <person name="Higgins E.E."/>
            <person name="Huebert T."/>
            <person name="Sharpe A.G."/>
            <person name="Parkin I.A."/>
        </authorList>
    </citation>
    <scope>NUCLEOTIDE SEQUENCE [LARGE SCALE GENOMIC DNA]</scope>
    <source>
        <strain evidence="3">cv. DH55</strain>
    </source>
</reference>
<accession>A0ABM0X582</accession>
<dbReference type="InterPro" id="IPR013187">
    <property type="entry name" value="F-box-assoc_dom_typ3"/>
</dbReference>
<dbReference type="Pfam" id="PF08268">
    <property type="entry name" value="FBA_3"/>
    <property type="match status" value="1"/>
</dbReference>
<name>A0ABM0X582_CAMSA</name>
<evidence type="ECO:0000313" key="4">
    <source>
        <dbReference type="RefSeq" id="XP_010480898.1"/>
    </source>
</evidence>
<protein>
    <submittedName>
        <fullName evidence="4">F-box protein At1g32660</fullName>
    </submittedName>
</protein>
<keyword evidence="3" id="KW-1185">Reference proteome</keyword>
<feature type="domain" description="F-box" evidence="1">
    <location>
        <begin position="50"/>
        <end position="88"/>
    </location>
</feature>
<feature type="domain" description="F-box associated beta-propeller type 3" evidence="2">
    <location>
        <begin position="115"/>
        <end position="407"/>
    </location>
</feature>
<evidence type="ECO:0000259" key="1">
    <source>
        <dbReference type="Pfam" id="PF00646"/>
    </source>
</evidence>
<reference evidence="4" key="2">
    <citation type="submission" date="2025-08" db="UniProtKB">
        <authorList>
            <consortium name="RefSeq"/>
        </authorList>
    </citation>
    <scope>IDENTIFICATION</scope>
    <source>
        <tissue evidence="4">Leaf</tissue>
    </source>
</reference>
<dbReference type="Pfam" id="PF00646">
    <property type="entry name" value="F-box"/>
    <property type="match status" value="1"/>
</dbReference>
<dbReference type="NCBIfam" id="TIGR01640">
    <property type="entry name" value="F_box_assoc_1"/>
    <property type="match status" value="1"/>
</dbReference>
<dbReference type="InterPro" id="IPR017451">
    <property type="entry name" value="F-box-assoc_interact_dom"/>
</dbReference>
<dbReference type="SUPFAM" id="SSF81383">
    <property type="entry name" value="F-box domain"/>
    <property type="match status" value="1"/>
</dbReference>
<dbReference type="RefSeq" id="XP_010480898.1">
    <property type="nucleotide sequence ID" value="XM_010482596.1"/>
</dbReference>
<evidence type="ECO:0000313" key="3">
    <source>
        <dbReference type="Proteomes" id="UP000694864"/>
    </source>
</evidence>